<reference evidence="3" key="1">
    <citation type="journal article" date="2019" name="Int. J. Syst. Evol. Microbiol.">
        <title>The Global Catalogue of Microorganisms (GCM) 10K type strain sequencing project: providing services to taxonomists for standard genome sequencing and annotation.</title>
        <authorList>
            <consortium name="The Broad Institute Genomics Platform"/>
            <consortium name="The Broad Institute Genome Sequencing Center for Infectious Disease"/>
            <person name="Wu L."/>
            <person name="Ma J."/>
        </authorList>
    </citation>
    <scope>NUCLEOTIDE SEQUENCE [LARGE SCALE GENOMIC DNA]</scope>
    <source>
        <strain evidence="3">CGMCC 1.19029</strain>
    </source>
</reference>
<proteinExistence type="predicted"/>
<accession>A0ABV8S0M7</accession>
<comment type="caution">
    <text evidence="2">The sequence shown here is derived from an EMBL/GenBank/DDBJ whole genome shotgun (WGS) entry which is preliminary data.</text>
</comment>
<protein>
    <submittedName>
        <fullName evidence="2">Uncharacterized protein</fullName>
    </submittedName>
</protein>
<organism evidence="2 3">
    <name type="scientific">Castellaniella hirudinis</name>
    <dbReference type="NCBI Taxonomy" id="1144617"/>
    <lineage>
        <taxon>Bacteria</taxon>
        <taxon>Pseudomonadati</taxon>
        <taxon>Pseudomonadota</taxon>
        <taxon>Betaproteobacteria</taxon>
        <taxon>Burkholderiales</taxon>
        <taxon>Alcaligenaceae</taxon>
        <taxon>Castellaniella</taxon>
    </lineage>
</organism>
<dbReference type="Proteomes" id="UP001595756">
    <property type="component" value="Unassembled WGS sequence"/>
</dbReference>
<evidence type="ECO:0000313" key="2">
    <source>
        <dbReference type="EMBL" id="MFC4299205.1"/>
    </source>
</evidence>
<name>A0ABV8S0M7_9BURK</name>
<sequence>MDQAIDRRQWSGARPTPGTGQGAADIDLWLRRNVLTCSEQEYLRYRAYLETESAPDEASGVPERGFR</sequence>
<evidence type="ECO:0000313" key="3">
    <source>
        <dbReference type="Proteomes" id="UP001595756"/>
    </source>
</evidence>
<feature type="region of interest" description="Disordered" evidence="1">
    <location>
        <begin position="1"/>
        <end position="23"/>
    </location>
</feature>
<keyword evidence="3" id="KW-1185">Reference proteome</keyword>
<evidence type="ECO:0000256" key="1">
    <source>
        <dbReference type="SAM" id="MobiDB-lite"/>
    </source>
</evidence>
<dbReference type="RefSeq" id="WP_376813757.1">
    <property type="nucleotide sequence ID" value="NZ_JBHSDY010000010.1"/>
</dbReference>
<gene>
    <name evidence="2" type="ORF">ACFO0J_14260</name>
</gene>
<dbReference type="EMBL" id="JBHSDY010000010">
    <property type="protein sequence ID" value="MFC4299205.1"/>
    <property type="molecule type" value="Genomic_DNA"/>
</dbReference>